<gene>
    <name evidence="1" type="ORF">DF3PB_2460009</name>
</gene>
<proteinExistence type="predicted"/>
<dbReference type="EMBL" id="UIDG01000164">
    <property type="protein sequence ID" value="SUS06151.1"/>
    <property type="molecule type" value="Genomic_DNA"/>
</dbReference>
<name>A0A380TEJ9_9ZZZZ</name>
<evidence type="ECO:0000313" key="1">
    <source>
        <dbReference type="EMBL" id="SUS06151.1"/>
    </source>
</evidence>
<protein>
    <submittedName>
        <fullName evidence="1">Uncharacterized protein</fullName>
    </submittedName>
</protein>
<dbReference type="PANTHER" id="PTHR28583:SF1">
    <property type="entry name" value="ACID CERAMIDASE"/>
    <property type="match status" value="1"/>
</dbReference>
<dbReference type="GO" id="GO:0016810">
    <property type="term" value="F:hydrolase activity, acting on carbon-nitrogen (but not peptide) bonds"/>
    <property type="evidence" value="ECO:0007669"/>
    <property type="project" value="TreeGrafter"/>
</dbReference>
<dbReference type="PANTHER" id="PTHR28583">
    <property type="entry name" value="ACID AMIDASE"/>
    <property type="match status" value="1"/>
</dbReference>
<dbReference type="Gene3D" id="3.60.60.10">
    <property type="entry name" value="Penicillin V Acylase, Chain A"/>
    <property type="match status" value="1"/>
</dbReference>
<sequence>MTGQHQPLPEIPVLHVGTDWPFETLDQEFARANALLDEGGGRIPRIAIRAADALSRRWLERWHEPYLTEIDRISARIGRPGAYFLNVSYEWGCTSRAGPSPDGRTARLLRVLDWPDHGLGRHVIAAVIKGAAGPWLTLTWPGYTGVLQAVAPQRFAAALNQAPMQKPVGFYPLDWLVTRLHVWDRPHLTAAHLLRQVFERARTFAEAKALLVETPIALPAIYILSGLAADEACVIERHPESAQVIEGDACAANAWQASPRPGRARGHDNVRRVESLRSAPGALDSTFEWLQPPVLNRRTRLALIADASSGTVIAQGFEADGPATAILRWSLPKDTGNGSGQ</sequence>
<organism evidence="1">
    <name type="scientific">metagenome</name>
    <dbReference type="NCBI Taxonomy" id="256318"/>
    <lineage>
        <taxon>unclassified sequences</taxon>
        <taxon>metagenomes</taxon>
    </lineage>
</organism>
<reference evidence="1" key="1">
    <citation type="submission" date="2018-07" db="EMBL/GenBank/DDBJ databases">
        <authorList>
            <person name="Quirk P.G."/>
            <person name="Krulwich T.A."/>
        </authorList>
    </citation>
    <scope>NUCLEOTIDE SEQUENCE</scope>
</reference>
<accession>A0A380TEJ9</accession>
<dbReference type="AlphaFoldDB" id="A0A380TEJ9"/>